<keyword evidence="9" id="KW-0175">Coiled coil</keyword>
<evidence type="ECO:0000256" key="3">
    <source>
        <dbReference type="ARBA" id="ARBA00022553"/>
    </source>
</evidence>
<evidence type="ECO:0000259" key="10">
    <source>
        <dbReference type="PROSITE" id="PS01124"/>
    </source>
</evidence>
<evidence type="ECO:0000256" key="1">
    <source>
        <dbReference type="ARBA" id="ARBA00004496"/>
    </source>
</evidence>
<reference evidence="13" key="1">
    <citation type="journal article" date="2019" name="Int. J. Syst. Evol. Microbiol.">
        <title>The Global Catalogue of Microorganisms (GCM) 10K type strain sequencing project: providing services to taxonomists for standard genome sequencing and annotation.</title>
        <authorList>
            <consortium name="The Broad Institute Genomics Platform"/>
            <consortium name="The Broad Institute Genome Sequencing Center for Infectious Disease"/>
            <person name="Wu L."/>
            <person name="Ma J."/>
        </authorList>
    </citation>
    <scope>NUCLEOTIDE SEQUENCE [LARGE SCALE GENOMIC DNA]</scope>
    <source>
        <strain evidence="13">PCU 280</strain>
    </source>
</reference>
<dbReference type="Gene3D" id="1.10.10.60">
    <property type="entry name" value="Homeodomain-like"/>
    <property type="match status" value="2"/>
</dbReference>
<feature type="domain" description="Response regulatory" evidence="11">
    <location>
        <begin position="3"/>
        <end position="121"/>
    </location>
</feature>
<dbReference type="PROSITE" id="PS01124">
    <property type="entry name" value="HTH_ARAC_FAMILY_2"/>
    <property type="match status" value="1"/>
</dbReference>
<evidence type="ECO:0000256" key="5">
    <source>
        <dbReference type="ARBA" id="ARBA00023015"/>
    </source>
</evidence>
<dbReference type="InterPro" id="IPR018060">
    <property type="entry name" value="HTH_AraC"/>
</dbReference>
<dbReference type="SUPFAM" id="SSF46689">
    <property type="entry name" value="Homeodomain-like"/>
    <property type="match status" value="2"/>
</dbReference>
<dbReference type="PROSITE" id="PS50110">
    <property type="entry name" value="RESPONSE_REGULATORY"/>
    <property type="match status" value="1"/>
</dbReference>
<evidence type="ECO:0000256" key="2">
    <source>
        <dbReference type="ARBA" id="ARBA00022490"/>
    </source>
</evidence>
<dbReference type="PRINTS" id="PR00032">
    <property type="entry name" value="HTHARAC"/>
</dbReference>
<keyword evidence="3 8" id="KW-0597">Phosphoprotein</keyword>
<comment type="subcellular location">
    <subcellularLocation>
        <location evidence="1">Cytoplasm</location>
    </subcellularLocation>
</comment>
<dbReference type="RefSeq" id="WP_379230275.1">
    <property type="nucleotide sequence ID" value="NZ_JBHSTE010000001.1"/>
</dbReference>
<dbReference type="EMBL" id="JBHSTE010000001">
    <property type="protein sequence ID" value="MFC6331242.1"/>
    <property type="molecule type" value="Genomic_DNA"/>
</dbReference>
<feature type="modified residue" description="4-aspartylphosphate" evidence="8">
    <location>
        <position position="56"/>
    </location>
</feature>
<evidence type="ECO:0000256" key="4">
    <source>
        <dbReference type="ARBA" id="ARBA00023012"/>
    </source>
</evidence>
<sequence>MNSILIVDDEIGVRNSIKAKINWNEAGFFIAGEAANGAEALQLLESGMMFDVMMTDIRMPQLDGIELIKKCKRQYPGLKIIVLSGYSDYEYMQAAIHVGVKDYLLKPVGRRELLELLQKLSAELQSEQSDVAQQQIEQAQRVQQLQLAREALLLRLAKEESSGLLAVKERIIQLGLSHLLELGEQHQARFMTVEMRVPAGRLDGNDQHMDLLRLAFAMLCREIAEKIDGVLPFYDASHPTMIHFIIIEEVDEAGVALEPNAKQFASVIRNNISHYLKLECVIGLGEPISDVLQFKNGFSSSMLSWSRSTMGAVDSKKTGDLHSMMNVFTPELERQLTIALENGDRAAFSTYMLRIFPRNVDYAMFSFTFMATRLLLLLHAIAKKYDDGSVDDTLQKRLWDCQMTIGDFQSREAVASHLQDLGQLVMDAAVKARSGSFGSVAAAVQKYVDENYTYELTLTGLAEMFYVNETYLSGLFKQHAGVTFSDYVTRLRMNKAGELLRNSDLKLTDIAMLVGISSSSYFSTSFKKFYGMSPKEYREKHKST</sequence>
<keyword evidence="5" id="KW-0805">Transcription regulation</keyword>
<dbReference type="Pfam" id="PF00072">
    <property type="entry name" value="Response_reg"/>
    <property type="match status" value="1"/>
</dbReference>
<organism evidence="12 13">
    <name type="scientific">Paenibacillus septentrionalis</name>
    <dbReference type="NCBI Taxonomy" id="429342"/>
    <lineage>
        <taxon>Bacteria</taxon>
        <taxon>Bacillati</taxon>
        <taxon>Bacillota</taxon>
        <taxon>Bacilli</taxon>
        <taxon>Bacillales</taxon>
        <taxon>Paenibacillaceae</taxon>
        <taxon>Paenibacillus</taxon>
    </lineage>
</organism>
<accession>A0ABW1UXS4</accession>
<comment type="caution">
    <text evidence="12">The sequence shown here is derived from an EMBL/GenBank/DDBJ whole genome shotgun (WGS) entry which is preliminary data.</text>
</comment>
<evidence type="ECO:0000313" key="13">
    <source>
        <dbReference type="Proteomes" id="UP001596233"/>
    </source>
</evidence>
<dbReference type="CDD" id="cd17536">
    <property type="entry name" value="REC_YesN-like"/>
    <property type="match status" value="1"/>
</dbReference>
<dbReference type="PANTHER" id="PTHR42713">
    <property type="entry name" value="HISTIDINE KINASE-RELATED"/>
    <property type="match status" value="1"/>
</dbReference>
<feature type="coiled-coil region" evidence="9">
    <location>
        <begin position="110"/>
        <end position="162"/>
    </location>
</feature>
<evidence type="ECO:0000256" key="9">
    <source>
        <dbReference type="SAM" id="Coils"/>
    </source>
</evidence>
<keyword evidence="7" id="KW-0804">Transcription</keyword>
<keyword evidence="6" id="KW-0238">DNA-binding</keyword>
<dbReference type="InterPro" id="IPR051552">
    <property type="entry name" value="HptR"/>
</dbReference>
<evidence type="ECO:0000259" key="11">
    <source>
        <dbReference type="PROSITE" id="PS50110"/>
    </source>
</evidence>
<protein>
    <submittedName>
        <fullName evidence="12">Response regulator</fullName>
    </submittedName>
</protein>
<dbReference type="InterPro" id="IPR020449">
    <property type="entry name" value="Tscrpt_reg_AraC-type_HTH"/>
</dbReference>
<keyword evidence="4" id="KW-0902">Two-component regulatory system</keyword>
<dbReference type="PANTHER" id="PTHR42713:SF3">
    <property type="entry name" value="TRANSCRIPTIONAL REGULATORY PROTEIN HPTR"/>
    <property type="match status" value="1"/>
</dbReference>
<name>A0ABW1UXS4_9BACL</name>
<dbReference type="InterPro" id="IPR001789">
    <property type="entry name" value="Sig_transdc_resp-reg_receiver"/>
</dbReference>
<dbReference type="InterPro" id="IPR009057">
    <property type="entry name" value="Homeodomain-like_sf"/>
</dbReference>
<dbReference type="Pfam" id="PF12833">
    <property type="entry name" value="HTH_18"/>
    <property type="match status" value="1"/>
</dbReference>
<keyword evidence="13" id="KW-1185">Reference proteome</keyword>
<dbReference type="SUPFAM" id="SSF52172">
    <property type="entry name" value="CheY-like"/>
    <property type="match status" value="1"/>
</dbReference>
<evidence type="ECO:0000256" key="7">
    <source>
        <dbReference type="ARBA" id="ARBA00023163"/>
    </source>
</evidence>
<dbReference type="InterPro" id="IPR011006">
    <property type="entry name" value="CheY-like_superfamily"/>
</dbReference>
<evidence type="ECO:0000313" key="12">
    <source>
        <dbReference type="EMBL" id="MFC6331242.1"/>
    </source>
</evidence>
<dbReference type="Proteomes" id="UP001596233">
    <property type="component" value="Unassembled WGS sequence"/>
</dbReference>
<dbReference type="SMART" id="SM00342">
    <property type="entry name" value="HTH_ARAC"/>
    <property type="match status" value="1"/>
</dbReference>
<keyword evidence="2" id="KW-0963">Cytoplasm</keyword>
<evidence type="ECO:0000256" key="6">
    <source>
        <dbReference type="ARBA" id="ARBA00023125"/>
    </source>
</evidence>
<proteinExistence type="predicted"/>
<feature type="domain" description="HTH araC/xylS-type" evidence="10">
    <location>
        <begin position="442"/>
        <end position="540"/>
    </location>
</feature>
<dbReference type="Gene3D" id="3.40.50.2300">
    <property type="match status" value="1"/>
</dbReference>
<evidence type="ECO:0000256" key="8">
    <source>
        <dbReference type="PROSITE-ProRule" id="PRU00169"/>
    </source>
</evidence>
<gene>
    <name evidence="12" type="ORF">ACFP56_01290</name>
</gene>
<dbReference type="SMART" id="SM00448">
    <property type="entry name" value="REC"/>
    <property type="match status" value="1"/>
</dbReference>